<name>A0A392PEY3_9FABA</name>
<organism evidence="1 2">
    <name type="scientific">Trifolium medium</name>
    <dbReference type="NCBI Taxonomy" id="97028"/>
    <lineage>
        <taxon>Eukaryota</taxon>
        <taxon>Viridiplantae</taxon>
        <taxon>Streptophyta</taxon>
        <taxon>Embryophyta</taxon>
        <taxon>Tracheophyta</taxon>
        <taxon>Spermatophyta</taxon>
        <taxon>Magnoliopsida</taxon>
        <taxon>eudicotyledons</taxon>
        <taxon>Gunneridae</taxon>
        <taxon>Pentapetalae</taxon>
        <taxon>rosids</taxon>
        <taxon>fabids</taxon>
        <taxon>Fabales</taxon>
        <taxon>Fabaceae</taxon>
        <taxon>Papilionoideae</taxon>
        <taxon>50 kb inversion clade</taxon>
        <taxon>NPAAA clade</taxon>
        <taxon>Hologalegina</taxon>
        <taxon>IRL clade</taxon>
        <taxon>Trifolieae</taxon>
        <taxon>Trifolium</taxon>
    </lineage>
</organism>
<evidence type="ECO:0000313" key="1">
    <source>
        <dbReference type="EMBL" id="MCI10658.1"/>
    </source>
</evidence>
<protein>
    <submittedName>
        <fullName evidence="1">Uncharacterized protein</fullName>
    </submittedName>
</protein>
<accession>A0A392PEY3</accession>
<comment type="caution">
    <text evidence="1">The sequence shown here is derived from an EMBL/GenBank/DDBJ whole genome shotgun (WGS) entry which is preliminary data.</text>
</comment>
<feature type="non-terminal residue" evidence="1">
    <location>
        <position position="65"/>
    </location>
</feature>
<reference evidence="1 2" key="1">
    <citation type="journal article" date="2018" name="Front. Plant Sci.">
        <title>Red Clover (Trifolium pratense) and Zigzag Clover (T. medium) - A Picture of Genomic Similarities and Differences.</title>
        <authorList>
            <person name="Dluhosova J."/>
            <person name="Istvanek J."/>
            <person name="Nedelnik J."/>
            <person name="Repkova J."/>
        </authorList>
    </citation>
    <scope>NUCLEOTIDE SEQUENCE [LARGE SCALE GENOMIC DNA]</scope>
    <source>
        <strain evidence="2">cv. 10/8</strain>
        <tissue evidence="1">Leaf</tissue>
    </source>
</reference>
<dbReference type="EMBL" id="LXQA010077133">
    <property type="protein sequence ID" value="MCI10658.1"/>
    <property type="molecule type" value="Genomic_DNA"/>
</dbReference>
<dbReference type="Proteomes" id="UP000265520">
    <property type="component" value="Unassembled WGS sequence"/>
</dbReference>
<dbReference type="AlphaFoldDB" id="A0A392PEY3"/>
<proteinExistence type="predicted"/>
<keyword evidence="2" id="KW-1185">Reference proteome</keyword>
<sequence length="65" mass="7182">MKAIAFAASTASPIEFALEGVQMLRCTLFMNLIGGVSRRHIVDNCESIGSDVSYSICSVEQYMYR</sequence>
<evidence type="ECO:0000313" key="2">
    <source>
        <dbReference type="Proteomes" id="UP000265520"/>
    </source>
</evidence>